<accession>A0A5E5P4C1</accession>
<evidence type="ECO:0000313" key="2">
    <source>
        <dbReference type="Proteomes" id="UP000364291"/>
    </source>
</evidence>
<dbReference type="EMBL" id="CABPSX010000002">
    <property type="protein sequence ID" value="VVG70649.1"/>
    <property type="molecule type" value="Genomic_DNA"/>
</dbReference>
<evidence type="ECO:0008006" key="3">
    <source>
        <dbReference type="Google" id="ProtNLM"/>
    </source>
</evidence>
<protein>
    <recommendedName>
        <fullName evidence="3">Morphogenetic protein</fullName>
    </recommendedName>
</protein>
<gene>
    <name evidence="1" type="ORF">PAP18089_01613</name>
</gene>
<proteinExistence type="predicted"/>
<sequence length="210" mass="23815">MINADQTMARERPILFNGPMVNAVLDRSKRQTRRLVKEWIGKPGNKPTPADVHYLPDFTCYRANCPYGQPGDRLWVRETWAQPTTLDPGPTFYRADYPRCVPPQYENVPLVDAITWKPSIHMPRSQCRLVLEVTGVRVERLNGISEADARAEGVTIEDHHMNGYCAGAHYPPSIRAFQNLWESISGPGSWDANPWVWVVEFKRVDGAKGA</sequence>
<organism evidence="1 2">
    <name type="scientific">Pandoraea apista</name>
    <dbReference type="NCBI Taxonomy" id="93218"/>
    <lineage>
        <taxon>Bacteria</taxon>
        <taxon>Pseudomonadati</taxon>
        <taxon>Pseudomonadota</taxon>
        <taxon>Betaproteobacteria</taxon>
        <taxon>Burkholderiales</taxon>
        <taxon>Burkholderiaceae</taxon>
        <taxon>Pandoraea</taxon>
    </lineage>
</organism>
<evidence type="ECO:0000313" key="1">
    <source>
        <dbReference type="EMBL" id="VVG70649.1"/>
    </source>
</evidence>
<dbReference type="RefSeq" id="WP_224787393.1">
    <property type="nucleotide sequence ID" value="NZ_CABPSX010000002.1"/>
</dbReference>
<reference evidence="1 2" key="1">
    <citation type="submission" date="2019-08" db="EMBL/GenBank/DDBJ databases">
        <authorList>
            <person name="Peeters C."/>
        </authorList>
    </citation>
    <scope>NUCLEOTIDE SEQUENCE [LARGE SCALE GENOMIC DNA]</scope>
    <source>
        <strain evidence="1 2">LMG 18089</strain>
    </source>
</reference>
<name>A0A5E5P4C1_9BURK</name>
<dbReference type="Proteomes" id="UP000364291">
    <property type="component" value="Unassembled WGS sequence"/>
</dbReference>
<dbReference type="AlphaFoldDB" id="A0A5E5P4C1"/>